<name>A0A3B7R0E2_9BACT</name>
<evidence type="ECO:0000313" key="4">
    <source>
        <dbReference type="Proteomes" id="UP000262802"/>
    </source>
</evidence>
<evidence type="ECO:0000259" key="2">
    <source>
        <dbReference type="Pfam" id="PF12970"/>
    </source>
</evidence>
<dbReference type="Proteomes" id="UP000262802">
    <property type="component" value="Chromosome"/>
</dbReference>
<dbReference type="OrthoDB" id="98874at2"/>
<dbReference type="KEGG" id="hyh:D3Y59_09260"/>
<dbReference type="AlphaFoldDB" id="A0A3B7R0E2"/>
<dbReference type="Gene3D" id="3.10.620.30">
    <property type="match status" value="1"/>
</dbReference>
<evidence type="ECO:0000256" key="1">
    <source>
        <dbReference type="SAM" id="SignalP"/>
    </source>
</evidence>
<accession>A0A3B7R0E2</accession>
<protein>
    <submittedName>
        <fullName evidence="3">DUF3858 domain-containing protein</fullName>
    </submittedName>
</protein>
<dbReference type="Gene3D" id="2.60.40.3140">
    <property type="match status" value="1"/>
</dbReference>
<dbReference type="RefSeq" id="WP_119444798.1">
    <property type="nucleotide sequence ID" value="NZ_CP032317.1"/>
</dbReference>
<feature type="domain" description="DUF3858" evidence="2">
    <location>
        <begin position="599"/>
        <end position="676"/>
    </location>
</feature>
<dbReference type="Pfam" id="PF12970">
    <property type="entry name" value="DUF3858"/>
    <property type="match status" value="1"/>
</dbReference>
<dbReference type="Gene3D" id="2.60.120.1130">
    <property type="match status" value="1"/>
</dbReference>
<dbReference type="EMBL" id="CP032317">
    <property type="protein sequence ID" value="AYA37222.1"/>
    <property type="molecule type" value="Genomic_DNA"/>
</dbReference>
<keyword evidence="4" id="KW-1185">Reference proteome</keyword>
<sequence>MLLFLRYLGLAALLGVITHPAAAQDEPVKFGKIEPDVFKPNQYKGADAAPAVVLCDFGTSRIVGAQDGFKVVFERVTRVLVLNKAGYEQANVAVPLYHREGKKEELLNLRGFTYNLVGDKIEKQKLDSKATFEEKLDDRHTLHKFSLPSVREGSIIEYAYTIKSDFLFNLQDWQFQRDVPVAWSEYRTVIPGYFQYKEIPHGYLPYTAQGRDIVGYSTGYTQSTSDHYGTHSAATGSGQQMLLSGKAVRSVWVMKNVPAFREEPFMTTRNDYLAAIDFELDKVVFDPQRPQQVSSTWEKIASELLQEEDFGVRLQGRSPLHSAAEALKAQYPEPNARAAAVVALVQNKVRYNGQERLYATNPLRRVAEQGQGSAAEMNLLLVQTLRDAGLEAQPVLLSTRSHGLVQTEVPLLSQFNYVVAAVTAPNQPDLLLDATEPLVAAGTLPERCLNGQGRLITASGGKWVSLAPKLRHVQLTTARLALDEQGALKGTLREEYSGYAGLAQRHAAAASGAPAYLKAFAQQHAEWQLTDAKVLNLDKPDQSLLLETGLAVPSSAGGNEQRLYVPVMQLFTNAKNPFEHAERAYPVDFGTLQELVTTVQLALPANLAVEELPKPLQLELPNGVGRYSYQVSQEGNTLHLTSRMQLRKTQYLPHEYAALRELFTRSLAKNAEPLVFRRTN</sequence>
<dbReference type="InterPro" id="IPR024544">
    <property type="entry name" value="DUF3858"/>
</dbReference>
<gene>
    <name evidence="3" type="ORF">D3Y59_09260</name>
</gene>
<proteinExistence type="predicted"/>
<feature type="chain" id="PRO_5017803219" evidence="1">
    <location>
        <begin position="24"/>
        <end position="680"/>
    </location>
</feature>
<organism evidence="3 4">
    <name type="scientific">Hymenobacter oligotrophus</name>
    <dbReference type="NCBI Taxonomy" id="2319843"/>
    <lineage>
        <taxon>Bacteria</taxon>
        <taxon>Pseudomonadati</taxon>
        <taxon>Bacteroidota</taxon>
        <taxon>Cytophagia</taxon>
        <taxon>Cytophagales</taxon>
        <taxon>Hymenobacteraceae</taxon>
        <taxon>Hymenobacter</taxon>
    </lineage>
</organism>
<keyword evidence="1" id="KW-0732">Signal</keyword>
<evidence type="ECO:0000313" key="3">
    <source>
        <dbReference type="EMBL" id="AYA37222.1"/>
    </source>
</evidence>
<feature type="signal peptide" evidence="1">
    <location>
        <begin position="1"/>
        <end position="23"/>
    </location>
</feature>
<reference evidence="3 4" key="1">
    <citation type="submission" date="2018-09" db="EMBL/GenBank/DDBJ databases">
        <title>Hymenobacter medium sp. nov., isolated from R2A medium.</title>
        <authorList>
            <person name="Yingchao G."/>
        </authorList>
    </citation>
    <scope>NUCLEOTIDE SEQUENCE [LARGE SCALE GENOMIC DNA]</scope>
    <source>
        <strain evidence="4">sh-6</strain>
    </source>
</reference>